<feature type="transmembrane region" description="Helical" evidence="1">
    <location>
        <begin position="26"/>
        <end position="50"/>
    </location>
</feature>
<reference evidence="3" key="1">
    <citation type="journal article" date="2019" name="Int. J. Syst. Evol. Microbiol.">
        <title>The Global Catalogue of Microorganisms (GCM) 10K type strain sequencing project: providing services to taxonomists for standard genome sequencing and annotation.</title>
        <authorList>
            <consortium name="The Broad Institute Genomics Platform"/>
            <consortium name="The Broad Institute Genome Sequencing Center for Infectious Disease"/>
            <person name="Wu L."/>
            <person name="Ma J."/>
        </authorList>
    </citation>
    <scope>NUCLEOTIDE SEQUENCE [LARGE SCALE GENOMIC DNA]</scope>
    <source>
        <strain evidence="3">CGMCC 1.15772</strain>
    </source>
</reference>
<name>A0ABW1YBY2_9DEIO</name>
<keyword evidence="1" id="KW-0472">Membrane</keyword>
<evidence type="ECO:0000313" key="3">
    <source>
        <dbReference type="Proteomes" id="UP001596297"/>
    </source>
</evidence>
<keyword evidence="1" id="KW-0812">Transmembrane</keyword>
<evidence type="ECO:0008006" key="4">
    <source>
        <dbReference type="Google" id="ProtNLM"/>
    </source>
</evidence>
<dbReference type="RefSeq" id="WP_380082754.1">
    <property type="nucleotide sequence ID" value="NZ_JBHSWD010000001.1"/>
</dbReference>
<dbReference type="EMBL" id="JBHSWD010000001">
    <property type="protein sequence ID" value="MFC6591744.1"/>
    <property type="molecule type" value="Genomic_DNA"/>
</dbReference>
<evidence type="ECO:0000256" key="1">
    <source>
        <dbReference type="SAM" id="Phobius"/>
    </source>
</evidence>
<sequence length="88" mass="9172">MKPASSLLAGWHAALGSLRVRLTLWAALATALAAGLVAGGLYLAVGHFLIVSQQERLLGQAVAAQSRTERALDLAGALTRPTGRTWPL</sequence>
<gene>
    <name evidence="2" type="ORF">ACFP81_06765</name>
</gene>
<protein>
    <recommendedName>
        <fullName evidence="4">Two-component sensor histidine kinase</fullName>
    </recommendedName>
</protein>
<comment type="caution">
    <text evidence="2">The sequence shown here is derived from an EMBL/GenBank/DDBJ whole genome shotgun (WGS) entry which is preliminary data.</text>
</comment>
<dbReference type="Proteomes" id="UP001596297">
    <property type="component" value="Unassembled WGS sequence"/>
</dbReference>
<proteinExistence type="predicted"/>
<organism evidence="2 3">
    <name type="scientific">Deinococcus lacus</name>
    <dbReference type="NCBI Taxonomy" id="392561"/>
    <lineage>
        <taxon>Bacteria</taxon>
        <taxon>Thermotogati</taxon>
        <taxon>Deinococcota</taxon>
        <taxon>Deinococci</taxon>
        <taxon>Deinococcales</taxon>
        <taxon>Deinococcaceae</taxon>
        <taxon>Deinococcus</taxon>
    </lineage>
</organism>
<keyword evidence="1" id="KW-1133">Transmembrane helix</keyword>
<evidence type="ECO:0000313" key="2">
    <source>
        <dbReference type="EMBL" id="MFC6591744.1"/>
    </source>
</evidence>
<accession>A0ABW1YBY2</accession>
<keyword evidence="3" id="KW-1185">Reference proteome</keyword>